<feature type="chain" id="PRO_5030912276" evidence="1">
    <location>
        <begin position="23"/>
        <end position="201"/>
    </location>
</feature>
<gene>
    <name evidence="2" type="ORF">GGR89_002893</name>
</gene>
<dbReference type="EMBL" id="JAATJB010000009">
    <property type="protein sequence ID" value="NJB98560.1"/>
    <property type="molecule type" value="Genomic_DNA"/>
</dbReference>
<evidence type="ECO:0000313" key="2">
    <source>
        <dbReference type="EMBL" id="NJB98560.1"/>
    </source>
</evidence>
<reference evidence="2 3" key="1">
    <citation type="submission" date="2020-03" db="EMBL/GenBank/DDBJ databases">
        <title>Genomic Encyclopedia of Type Strains, Phase IV (KMG-IV): sequencing the most valuable type-strain genomes for metagenomic binning, comparative biology and taxonomic classification.</title>
        <authorList>
            <person name="Goeker M."/>
        </authorList>
    </citation>
    <scope>NUCLEOTIDE SEQUENCE [LARGE SCALE GENOMIC DNA]</scope>
    <source>
        <strain evidence="2 3">DSM 7225</strain>
    </source>
</reference>
<comment type="caution">
    <text evidence="2">The sequence shown here is derived from an EMBL/GenBank/DDBJ whole genome shotgun (WGS) entry which is preliminary data.</text>
</comment>
<evidence type="ECO:0000256" key="1">
    <source>
        <dbReference type="SAM" id="SignalP"/>
    </source>
</evidence>
<dbReference type="RefSeq" id="WP_125976670.1">
    <property type="nucleotide sequence ID" value="NZ_BAAADY010000011.1"/>
</dbReference>
<keyword evidence="1" id="KW-0732">Signal</keyword>
<organism evidence="2 3">
    <name type="scientific">Sphingomonas trueperi</name>
    <dbReference type="NCBI Taxonomy" id="53317"/>
    <lineage>
        <taxon>Bacteria</taxon>
        <taxon>Pseudomonadati</taxon>
        <taxon>Pseudomonadota</taxon>
        <taxon>Alphaproteobacteria</taxon>
        <taxon>Sphingomonadales</taxon>
        <taxon>Sphingomonadaceae</taxon>
        <taxon>Sphingomonas</taxon>
    </lineage>
</organism>
<sequence length="201" mass="21845">MTLFRGLILGPALMLAAVPAGAQEDLRVEGDWTHSASGMTFPERLGNALRTRIHAYDAEQLDVSAGYSLRRGGELGFVTLYVYPATPDQDCAASFAEIERNVTQGNADVKLVAEDRWPSPSGRTPDVGYHARFTMKGVLDGREQPLTSESYLFCPAGGTWLVAARGSWSRAAKLESAFAELLHGLDWPLELDEAEESTGKN</sequence>
<accession>A0A7X5Y0W2</accession>
<dbReference type="AlphaFoldDB" id="A0A7X5Y0W2"/>
<keyword evidence="3" id="KW-1185">Reference proteome</keyword>
<evidence type="ECO:0000313" key="3">
    <source>
        <dbReference type="Proteomes" id="UP000531251"/>
    </source>
</evidence>
<feature type="signal peptide" evidence="1">
    <location>
        <begin position="1"/>
        <end position="22"/>
    </location>
</feature>
<dbReference type="Proteomes" id="UP000531251">
    <property type="component" value="Unassembled WGS sequence"/>
</dbReference>
<protein>
    <submittedName>
        <fullName evidence="2">Uncharacterized protein</fullName>
    </submittedName>
</protein>
<proteinExistence type="predicted"/>
<name>A0A7X5Y0W2_9SPHN</name>